<dbReference type="InterPro" id="IPR036390">
    <property type="entry name" value="WH_DNA-bd_sf"/>
</dbReference>
<dbReference type="Pfam" id="PF00027">
    <property type="entry name" value="cNMP_binding"/>
    <property type="match status" value="1"/>
</dbReference>
<evidence type="ECO:0000313" key="6">
    <source>
        <dbReference type="EMBL" id="MCP2272088.1"/>
    </source>
</evidence>
<evidence type="ECO:0000259" key="5">
    <source>
        <dbReference type="PROSITE" id="PS51063"/>
    </source>
</evidence>
<keyword evidence="7" id="KW-1185">Reference proteome</keyword>
<organism evidence="6 7">
    <name type="scientific">Actinokineospora diospyrosa</name>
    <dbReference type="NCBI Taxonomy" id="103728"/>
    <lineage>
        <taxon>Bacteria</taxon>
        <taxon>Bacillati</taxon>
        <taxon>Actinomycetota</taxon>
        <taxon>Actinomycetes</taxon>
        <taxon>Pseudonocardiales</taxon>
        <taxon>Pseudonocardiaceae</taxon>
        <taxon>Actinokineospora</taxon>
    </lineage>
</organism>
<dbReference type="Pfam" id="PF13545">
    <property type="entry name" value="HTH_Crp_2"/>
    <property type="match status" value="1"/>
</dbReference>
<evidence type="ECO:0000256" key="2">
    <source>
        <dbReference type="ARBA" id="ARBA00023125"/>
    </source>
</evidence>
<evidence type="ECO:0000256" key="3">
    <source>
        <dbReference type="ARBA" id="ARBA00023163"/>
    </source>
</evidence>
<keyword evidence="2" id="KW-0238">DNA-binding</keyword>
<dbReference type="PROSITE" id="PS51063">
    <property type="entry name" value="HTH_CRP_2"/>
    <property type="match status" value="1"/>
</dbReference>
<dbReference type="SUPFAM" id="SSF51206">
    <property type="entry name" value="cAMP-binding domain-like"/>
    <property type="match status" value="1"/>
</dbReference>
<feature type="domain" description="HTH crp-type" evidence="5">
    <location>
        <begin position="87"/>
        <end position="157"/>
    </location>
</feature>
<protein>
    <submittedName>
        <fullName evidence="6">cAMP-binding domain of CRP or a regulatory subunit of cAMP-dependent protein kinases</fullName>
    </submittedName>
</protein>
<sequence length="165" mass="17627">MFGTEPDGGRLLLALRGAGDLLGELAARSAERRTATVETIDRCSVRVVQAERLNSFLAEQDGQSALLEYTMSKLSQTAAYQVGLVHFGPERKIARLLLEVAALADDSSGGAERVPFSQQELADSLGMARSTVANHLQRLKDSGALRPGPRLVISDVARLRGIAGL</sequence>
<dbReference type="EMBL" id="JAMTCO010000011">
    <property type="protein sequence ID" value="MCP2272088.1"/>
    <property type="molecule type" value="Genomic_DNA"/>
</dbReference>
<gene>
    <name evidence="6" type="ORF">LV75_004607</name>
</gene>
<name>A0ABT1IHN7_9PSEU</name>
<keyword evidence="3" id="KW-0804">Transcription</keyword>
<dbReference type="SMART" id="SM00419">
    <property type="entry name" value="HTH_CRP"/>
    <property type="match status" value="1"/>
</dbReference>
<comment type="caution">
    <text evidence="6">The sequence shown here is derived from an EMBL/GenBank/DDBJ whole genome shotgun (WGS) entry which is preliminary data.</text>
</comment>
<dbReference type="InterPro" id="IPR036388">
    <property type="entry name" value="WH-like_DNA-bd_sf"/>
</dbReference>
<dbReference type="InterPro" id="IPR000595">
    <property type="entry name" value="cNMP-bd_dom"/>
</dbReference>
<accession>A0ABT1IHN7</accession>
<dbReference type="PROSITE" id="PS50042">
    <property type="entry name" value="CNMP_BINDING_3"/>
    <property type="match status" value="1"/>
</dbReference>
<evidence type="ECO:0000256" key="1">
    <source>
        <dbReference type="ARBA" id="ARBA00023015"/>
    </source>
</evidence>
<evidence type="ECO:0000259" key="4">
    <source>
        <dbReference type="PROSITE" id="PS50042"/>
    </source>
</evidence>
<dbReference type="Gene3D" id="2.60.120.10">
    <property type="entry name" value="Jelly Rolls"/>
    <property type="match status" value="1"/>
</dbReference>
<evidence type="ECO:0000313" key="7">
    <source>
        <dbReference type="Proteomes" id="UP001205185"/>
    </source>
</evidence>
<dbReference type="InterPro" id="IPR012318">
    <property type="entry name" value="HTH_CRP"/>
</dbReference>
<feature type="domain" description="Cyclic nucleotide-binding" evidence="4">
    <location>
        <begin position="1"/>
        <end position="57"/>
    </location>
</feature>
<dbReference type="InterPro" id="IPR018490">
    <property type="entry name" value="cNMP-bd_dom_sf"/>
</dbReference>
<keyword evidence="1" id="KW-0805">Transcription regulation</keyword>
<reference evidence="6 7" key="1">
    <citation type="submission" date="2022-06" db="EMBL/GenBank/DDBJ databases">
        <title>Genomic Encyclopedia of Archaeal and Bacterial Type Strains, Phase II (KMG-II): from individual species to whole genera.</title>
        <authorList>
            <person name="Goeker M."/>
        </authorList>
    </citation>
    <scope>NUCLEOTIDE SEQUENCE [LARGE SCALE GENOMIC DNA]</scope>
    <source>
        <strain evidence="6 7">DSM 44255</strain>
    </source>
</reference>
<dbReference type="InterPro" id="IPR014710">
    <property type="entry name" value="RmlC-like_jellyroll"/>
</dbReference>
<dbReference type="Gene3D" id="1.10.10.10">
    <property type="entry name" value="Winged helix-like DNA-binding domain superfamily/Winged helix DNA-binding domain"/>
    <property type="match status" value="1"/>
</dbReference>
<proteinExistence type="predicted"/>
<dbReference type="SUPFAM" id="SSF46785">
    <property type="entry name" value="Winged helix' DNA-binding domain"/>
    <property type="match status" value="1"/>
</dbReference>
<dbReference type="Proteomes" id="UP001205185">
    <property type="component" value="Unassembled WGS sequence"/>
</dbReference>